<name>A0AA37T0M9_9GAMM</name>
<dbReference type="InterPro" id="IPR025850">
    <property type="entry name" value="SUKH-3"/>
</dbReference>
<evidence type="ECO:0000313" key="2">
    <source>
        <dbReference type="Proteomes" id="UP001156870"/>
    </source>
</evidence>
<dbReference type="Proteomes" id="UP001156870">
    <property type="component" value="Unassembled WGS sequence"/>
</dbReference>
<proteinExistence type="predicted"/>
<dbReference type="Pfam" id="PF14433">
    <property type="entry name" value="SUKH-3"/>
    <property type="match status" value="1"/>
</dbReference>
<dbReference type="AlphaFoldDB" id="A0AA37T0M9"/>
<dbReference type="RefSeq" id="WP_232595753.1">
    <property type="nucleotide sequence ID" value="NZ_BSPD01000011.1"/>
</dbReference>
<sequence>MITVNEDSSLLLKNFGWLEDRKLPLPDYIDEPNTPNIVKSIISSLYGLKCENSRGNKRIFEVHEAYIHDFEEYMEDLLEDTGLETLRFYPLGSMSEQSGIIVLDEHGRFYLAGDELIFYGKNIDDFFKVVFFNQRTGLSIRDNQKTYYCYNDRDTGYLFDTELGWLGEEKKLSIDY</sequence>
<gene>
    <name evidence="1" type="ORF">GCM10007877_03290</name>
</gene>
<reference evidence="1 2" key="1">
    <citation type="journal article" date="2014" name="Int. J. Syst. Evol. Microbiol.">
        <title>Complete genome sequence of Corynebacterium casei LMG S-19264T (=DSM 44701T), isolated from a smear-ripened cheese.</title>
        <authorList>
            <consortium name="US DOE Joint Genome Institute (JGI-PGF)"/>
            <person name="Walter F."/>
            <person name="Albersmeier A."/>
            <person name="Kalinowski J."/>
            <person name="Ruckert C."/>
        </authorList>
    </citation>
    <scope>NUCLEOTIDE SEQUENCE [LARGE SCALE GENOMIC DNA]</scope>
    <source>
        <strain evidence="1 2">NBRC 110095</strain>
    </source>
</reference>
<organism evidence="1 2">
    <name type="scientific">Marinibactrum halimedae</name>
    <dbReference type="NCBI Taxonomy" id="1444977"/>
    <lineage>
        <taxon>Bacteria</taxon>
        <taxon>Pseudomonadati</taxon>
        <taxon>Pseudomonadota</taxon>
        <taxon>Gammaproteobacteria</taxon>
        <taxon>Cellvibrionales</taxon>
        <taxon>Cellvibrionaceae</taxon>
        <taxon>Marinibactrum</taxon>
    </lineage>
</organism>
<comment type="caution">
    <text evidence="1">The sequence shown here is derived from an EMBL/GenBank/DDBJ whole genome shotgun (WGS) entry which is preliminary data.</text>
</comment>
<dbReference type="EMBL" id="BSPD01000011">
    <property type="protein sequence ID" value="GLS24615.1"/>
    <property type="molecule type" value="Genomic_DNA"/>
</dbReference>
<keyword evidence="2" id="KW-1185">Reference proteome</keyword>
<protein>
    <submittedName>
        <fullName evidence="1">Uncharacterized protein</fullName>
    </submittedName>
</protein>
<accession>A0AA37T0M9</accession>
<evidence type="ECO:0000313" key="1">
    <source>
        <dbReference type="EMBL" id="GLS24615.1"/>
    </source>
</evidence>